<comment type="caution">
    <text evidence="1">The sequence shown here is derived from an EMBL/GenBank/DDBJ whole genome shotgun (WGS) entry which is preliminary data.</text>
</comment>
<proteinExistence type="predicted"/>
<name>A0A8J4VEV7_9ROSI</name>
<evidence type="ECO:0000313" key="2">
    <source>
        <dbReference type="Proteomes" id="UP000737018"/>
    </source>
</evidence>
<protein>
    <submittedName>
        <fullName evidence="1">Uncharacterized protein</fullName>
    </submittedName>
</protein>
<dbReference type="EMBL" id="JRKL02003345">
    <property type="protein sequence ID" value="KAF3955542.1"/>
    <property type="molecule type" value="Genomic_DNA"/>
</dbReference>
<dbReference type="Proteomes" id="UP000737018">
    <property type="component" value="Unassembled WGS sequence"/>
</dbReference>
<reference evidence="1" key="1">
    <citation type="submission" date="2020-03" db="EMBL/GenBank/DDBJ databases">
        <title>Castanea mollissima Vanexum genome sequencing.</title>
        <authorList>
            <person name="Staton M."/>
        </authorList>
    </citation>
    <scope>NUCLEOTIDE SEQUENCE</scope>
    <source>
        <tissue evidence="1">Leaf</tissue>
    </source>
</reference>
<dbReference type="AlphaFoldDB" id="A0A8J4VEV7"/>
<evidence type="ECO:0000313" key="1">
    <source>
        <dbReference type="EMBL" id="KAF3955542.1"/>
    </source>
</evidence>
<organism evidence="1 2">
    <name type="scientific">Castanea mollissima</name>
    <name type="common">Chinese chestnut</name>
    <dbReference type="NCBI Taxonomy" id="60419"/>
    <lineage>
        <taxon>Eukaryota</taxon>
        <taxon>Viridiplantae</taxon>
        <taxon>Streptophyta</taxon>
        <taxon>Embryophyta</taxon>
        <taxon>Tracheophyta</taxon>
        <taxon>Spermatophyta</taxon>
        <taxon>Magnoliopsida</taxon>
        <taxon>eudicotyledons</taxon>
        <taxon>Gunneridae</taxon>
        <taxon>Pentapetalae</taxon>
        <taxon>rosids</taxon>
        <taxon>fabids</taxon>
        <taxon>Fagales</taxon>
        <taxon>Fagaceae</taxon>
        <taxon>Castanea</taxon>
    </lineage>
</organism>
<sequence length="80" mass="8658">MPLLLVLGFQNCTISMVHGPISTTPAYIESQTQVESRASLGYTSPCPIQNFKSKPKSDPYSAHSLFSASVSRLPSLRSVT</sequence>
<accession>A0A8J4VEV7</accession>
<gene>
    <name evidence="1" type="ORF">CMV_019245</name>
</gene>
<keyword evidence="2" id="KW-1185">Reference proteome</keyword>